<dbReference type="RefSeq" id="WP_233924860.1">
    <property type="nucleotide sequence ID" value="NZ_JAJVKT010000003.1"/>
</dbReference>
<evidence type="ECO:0000313" key="2">
    <source>
        <dbReference type="EMBL" id="MCE7507617.1"/>
    </source>
</evidence>
<dbReference type="EMBL" id="JAJVKT010000003">
    <property type="protein sequence ID" value="MCE7507617.1"/>
    <property type="molecule type" value="Genomic_DNA"/>
</dbReference>
<keyword evidence="1" id="KW-0472">Membrane</keyword>
<evidence type="ECO:0000256" key="1">
    <source>
        <dbReference type="SAM" id="Phobius"/>
    </source>
</evidence>
<accession>A0A9Q3ZGR0</accession>
<keyword evidence="3" id="KW-1185">Reference proteome</keyword>
<reference evidence="2" key="1">
    <citation type="submission" date="2022-01" db="EMBL/GenBank/DDBJ databases">
        <authorList>
            <person name="Karlyshev A.V."/>
            <person name="Jaspars M."/>
        </authorList>
    </citation>
    <scope>NUCLEOTIDE SEQUENCE</scope>
    <source>
        <strain evidence="2">AGSA3-2</strain>
    </source>
</reference>
<evidence type="ECO:0000313" key="3">
    <source>
        <dbReference type="Proteomes" id="UP001107961"/>
    </source>
</evidence>
<keyword evidence="1" id="KW-1133">Transmembrane helix</keyword>
<sequence>MAKPKRPPIQPHWWSKTLAGGVLGFTLALALMGLFAWLGPGGIEAPNKVQFNMWVVPVIWMAVFAFVYLFRTGLHAWLWLGAANMAAFSALAVVRVIMEGG</sequence>
<dbReference type="AlphaFoldDB" id="A0A9Q3ZGR0"/>
<feature type="transmembrane region" description="Helical" evidence="1">
    <location>
        <begin position="76"/>
        <end position="98"/>
    </location>
</feature>
<protein>
    <recommendedName>
        <fullName evidence="4">Transmembrane protein</fullName>
    </recommendedName>
</protein>
<comment type="caution">
    <text evidence="2">The sequence shown here is derived from an EMBL/GenBank/DDBJ whole genome shotgun (WGS) entry which is preliminary data.</text>
</comment>
<organism evidence="2 3">
    <name type="scientific">Alloalcanivorax xenomutans</name>
    <dbReference type="NCBI Taxonomy" id="1094342"/>
    <lineage>
        <taxon>Bacteria</taxon>
        <taxon>Pseudomonadati</taxon>
        <taxon>Pseudomonadota</taxon>
        <taxon>Gammaproteobacteria</taxon>
        <taxon>Oceanospirillales</taxon>
        <taxon>Alcanivoracaceae</taxon>
        <taxon>Alloalcanivorax</taxon>
    </lineage>
</organism>
<feature type="transmembrane region" description="Helical" evidence="1">
    <location>
        <begin position="20"/>
        <end position="39"/>
    </location>
</feature>
<name>A0A9Q3ZGR0_9GAMM</name>
<dbReference type="Proteomes" id="UP001107961">
    <property type="component" value="Unassembled WGS sequence"/>
</dbReference>
<proteinExistence type="predicted"/>
<evidence type="ECO:0008006" key="4">
    <source>
        <dbReference type="Google" id="ProtNLM"/>
    </source>
</evidence>
<feature type="transmembrane region" description="Helical" evidence="1">
    <location>
        <begin position="51"/>
        <end position="70"/>
    </location>
</feature>
<gene>
    <name evidence="2" type="ORF">LZG35_03125</name>
</gene>
<keyword evidence="1" id="KW-0812">Transmembrane</keyword>